<organism evidence="3 4">
    <name type="scientific">Liquorilactobacillus capillatus DSM 19910</name>
    <dbReference type="NCBI Taxonomy" id="1423731"/>
    <lineage>
        <taxon>Bacteria</taxon>
        <taxon>Bacillati</taxon>
        <taxon>Bacillota</taxon>
        <taxon>Bacilli</taxon>
        <taxon>Lactobacillales</taxon>
        <taxon>Lactobacillaceae</taxon>
        <taxon>Liquorilactobacillus</taxon>
    </lineage>
</organism>
<proteinExistence type="predicted"/>
<keyword evidence="4" id="KW-1185">Reference proteome</keyword>
<dbReference type="InterPro" id="IPR044051">
    <property type="entry name" value="Prophage_tail_N"/>
</dbReference>
<feature type="domain" description="Peptidase S74" evidence="2">
    <location>
        <begin position="1925"/>
        <end position="2020"/>
    </location>
</feature>
<dbReference type="Gene3D" id="6.20.110.10">
    <property type="match status" value="1"/>
</dbReference>
<accession>A0A0R1M3B4</accession>
<dbReference type="OrthoDB" id="2404328at2"/>
<protein>
    <submittedName>
        <fullName evidence="3">Minor structural protein</fullName>
    </submittedName>
</protein>
<reference evidence="3 4" key="1">
    <citation type="journal article" date="2015" name="Genome Announc.">
        <title>Expanding the biotechnology potential of lactobacilli through comparative genomics of 213 strains and associated genera.</title>
        <authorList>
            <person name="Sun Z."/>
            <person name="Harris H.M."/>
            <person name="McCann A."/>
            <person name="Guo C."/>
            <person name="Argimon S."/>
            <person name="Zhang W."/>
            <person name="Yang X."/>
            <person name="Jeffery I.B."/>
            <person name="Cooney J.C."/>
            <person name="Kagawa T.F."/>
            <person name="Liu W."/>
            <person name="Song Y."/>
            <person name="Salvetti E."/>
            <person name="Wrobel A."/>
            <person name="Rasinkangas P."/>
            <person name="Parkhill J."/>
            <person name="Rea M.C."/>
            <person name="O'Sullivan O."/>
            <person name="Ritari J."/>
            <person name="Douillard F.P."/>
            <person name="Paul Ross R."/>
            <person name="Yang R."/>
            <person name="Briner A.E."/>
            <person name="Felis G.E."/>
            <person name="de Vos W.M."/>
            <person name="Barrangou R."/>
            <person name="Klaenhammer T.R."/>
            <person name="Caufield P.W."/>
            <person name="Cui Y."/>
            <person name="Zhang H."/>
            <person name="O'Toole P.W."/>
        </authorList>
    </citation>
    <scope>NUCLEOTIDE SEQUENCE [LARGE SCALE GENOMIC DNA]</scope>
    <source>
        <strain evidence="3 4">DSM 19910</strain>
    </source>
</reference>
<name>A0A0R1M3B4_9LACO</name>
<dbReference type="RefSeq" id="WP_057742868.1">
    <property type="nucleotide sequence ID" value="NZ_AZEF01000012.1"/>
</dbReference>
<dbReference type="Pfam" id="PF18994">
    <property type="entry name" value="Prophage_tailD1"/>
    <property type="match status" value="1"/>
</dbReference>
<dbReference type="InterPro" id="IPR030392">
    <property type="entry name" value="S74_ICA"/>
</dbReference>
<dbReference type="Proteomes" id="UP000051621">
    <property type="component" value="Unassembled WGS sequence"/>
</dbReference>
<dbReference type="PROSITE" id="PS51688">
    <property type="entry name" value="ICA"/>
    <property type="match status" value="1"/>
</dbReference>
<dbReference type="STRING" id="1423731.FC81_GL000695"/>
<dbReference type="InterPro" id="IPR023296">
    <property type="entry name" value="Glyco_hydro_beta-prop_sf"/>
</dbReference>
<dbReference type="SUPFAM" id="SSF75005">
    <property type="entry name" value="Arabinanase/levansucrase/invertase"/>
    <property type="match status" value="1"/>
</dbReference>
<gene>
    <name evidence="3" type="ORF">FC81_GL000695</name>
</gene>
<evidence type="ECO:0000313" key="3">
    <source>
        <dbReference type="EMBL" id="KRL02527.1"/>
    </source>
</evidence>
<sequence length="2025" mass="219523">MIKIEAVEIKASIAQHKYFYFGFEEATTNTNPWGARPSLCVSNNGSDWDLLTYLDNLGNLRDGDITKIGDWYYLIGTFDMYKTQDFVDFTTLNLPIKTSSFKTVWAPEFVLDKDGNYHIVYAAGDYNQYNMRLYMADFNPETDAATNLQQSINIDLSSYNFDFGNIIDGDVKIINDKYILAFAGNYLFQSDNLLGPYKPIKTNFAPVPQFYGKKSNPVVGWTEGPYLVVGGDNVRLYSDQTEGAGVVYREAQISDLTNWSVQSAVNGPFKMRHGSILVNESASKIYTREDDDGDFDEVVKVKALHNDQVAPLSMACIQRNTFNVQWQENSTFQVAFTAVQDNSLAYALITTEGSVFFNGQEYIIKSCIPDSVNGVDYKQVTAIHVFNEISRVRQRNVKTGTLTYNSPADVLSFYLNDKTANPFGFTYKTYGNFSKQQITDLGNTSGADMLSKIISTWSDDGVVIYPNNKEIGVYTKGAFEKSYGRRIDYIHDSSEVKLTVDSTSITNSVKIFPKALDNTGDNTATQYVFSPKIVQDATSIKKWGLHPADDYSNENFTIEKNMENYVLNSVLSPDPTVAIEVTNDKNEMPVAGEIRHLTVEPMDFTTDVSIIGYTWYPFDDTQPTQLTFANLPATVLNQDANINKQIKAVNALANEALNRATTSIVNYYTATDPSNSAENVIKNGDLWTKPIRKQSVDQPNGIMTLSALESDIAEEPAADDTTRNGNEVNKYISNSDQKVLTSVWSDGEWVNINNTLTMDNMVGHLVDVDKQVDDAKEGIQTAVDAANAADAKGDQAIQQAGFATNTANTAKQVADNLAPVVAQVKSDSGTALTQSQTALTNAKSALDASSSNTDKITSLDSSIDTVNKNLSDTKADLQKSISDNQTTIFDVSSDLSKVSQNLSDTKTSLKTISDLATQNGKDINTTNSTVNGIKTDLANTKGDVTELQTTASGLSADMVSANGDISSLKARAGSLESNMSTATGDISTLKQTTNSLSSQMSGKVDTTVYQSDKTQTANSISNVVTKLDSIQIGGANLWSGTKNFNSQYWYSANATLITDSEVPGFSIVKSTTNWGSFRNNQSITFEKNVPYTVSVYAKGASSGNMYLTFYTSNDSGIALGKYLTASVTDDYVRYSVTFIGDGNTYNATRIEPHGTWSNVGNSVYFYAQKLEKGNVATDYSRADADKANQNDFSAVSQKVDSITNTVSSHTGDISQLKQSATTMQSDIKDNADNISSVKQTATKLSSDMQNKVDSSTYTTDKTQTAKDISSKASQTDFNTLKGTVNTQGTTISQNSKDIALKANSTDVNNLTGRVSTAESNITANANAITQKVSANDVQNMLTPYATQTYTQSQIKQSADGINSNVTKLQNQVNNTQIGGANLLTGTSASLVPVKDITGGYAGFTQKVTGIVPGQPYTGQATVNIPSTNSGAAKIKIDWYNTSGNLISTAVGDTAPNTGVTTTIKITATAPSNTSFAVYHVDKGIQSEKWNLGMEKLEKGNVATDYSVADADLATVTALSSVSQKADSISQTVTNNKSDADSKFTNINQTISGIQSTVANKAESSVVTQLANVVQTKVSTDDYNSKITQLSNDINLRVSKGNVISQMNQEAGGNTLIQVSNGKGKLYLDAASVVFGGNAFISDAMITNLSVNKLTGNYITTAGLHQTGNGMDTWIDQNGIHQSSGGQDTWIKNGVIETNIVNAKDYMHIGNYDTDPRLKWGINVTKSGIEMQTPVKLNGHTSNNASDYETEIQGYVRGFGWNYQKATAKGSGESGILIGLTPQQWWGNPYGGDQVRIGSLSPVDGSTSIEDAAAVGGLLYSPTGVGVTNGFIGTTFLDDVQLTSTTYFGSGKQLKAYNSGNDVHFVPASGDIWFDTNGHKFHFGGFSTDGGSWFNETGKFYYWNNSGGRGQLLAGDVTYDSLTHRSRLSVKKDVTKLELGVLADKILNIDLASYHYKDEASSNKLHYGQVIDNVNNKKKFKLDDIFINDEGTGVNESNLITGLIDTVQQQQKEIDSLKKKVEKLAA</sequence>
<evidence type="ECO:0000256" key="1">
    <source>
        <dbReference type="SAM" id="MobiDB-lite"/>
    </source>
</evidence>
<evidence type="ECO:0000313" key="4">
    <source>
        <dbReference type="Proteomes" id="UP000051621"/>
    </source>
</evidence>
<comment type="caution">
    <text evidence="3">The sequence shown here is derived from an EMBL/GenBank/DDBJ whole genome shotgun (WGS) entry which is preliminary data.</text>
</comment>
<dbReference type="EMBL" id="AZEF01000012">
    <property type="protein sequence ID" value="KRL02527.1"/>
    <property type="molecule type" value="Genomic_DNA"/>
</dbReference>
<dbReference type="Gene3D" id="1.20.5.340">
    <property type="match status" value="2"/>
</dbReference>
<dbReference type="Gene3D" id="3.55.50.40">
    <property type="match status" value="1"/>
</dbReference>
<evidence type="ECO:0000259" key="2">
    <source>
        <dbReference type="PROSITE" id="PS51688"/>
    </source>
</evidence>
<dbReference type="PATRIC" id="fig|1423731.3.peg.713"/>
<feature type="region of interest" description="Disordered" evidence="1">
    <location>
        <begin position="1245"/>
        <end position="1270"/>
    </location>
</feature>